<evidence type="ECO:0000313" key="6">
    <source>
        <dbReference type="Proteomes" id="UP000504632"/>
    </source>
</evidence>
<dbReference type="AlphaFoldDB" id="A0A6J2VWD7"/>
<keyword evidence="6" id="KW-1185">Reference proteome</keyword>
<proteinExistence type="predicted"/>
<dbReference type="InParanoid" id="A0A6J2VWD7"/>
<dbReference type="Pfam" id="PF15063">
    <property type="entry name" value="TC1"/>
    <property type="match status" value="1"/>
</dbReference>
<gene>
    <name evidence="7" type="primary">avpi1</name>
</gene>
<sequence length="206" mass="22591">MEDLATASVLVGTSQQPFCRPAPERRIRKTGTANIFQGVNLRQLRRLFRAAGEEDPEHRARLVWGGDGGGERKGEEERDEEEIEIGLAQALVGLRVRARTRSGIRAEGHRSVAAGTRRDRDAEYYRNIEGYPGQPDDIINDDDDGDDTGAELGACGGMDNVDFGSGDHEPAPLLDEGVRGACSGPLLGRNGIPEKDPERYLHRIHH</sequence>
<dbReference type="RefSeq" id="XP_030636243.1">
    <property type="nucleotide sequence ID" value="XM_030780383.1"/>
</dbReference>
<dbReference type="PANTHER" id="PTHR14350">
    <property type="entry name" value="ARGININE VASOPRESSIN-INDUCED PROTEIN 1"/>
    <property type="match status" value="1"/>
</dbReference>
<dbReference type="CTD" id="60370"/>
<keyword evidence="3" id="KW-0131">Cell cycle</keyword>
<protein>
    <recommendedName>
        <fullName evidence="2">Arginine vasopressin-induced protein 1</fullName>
    </recommendedName>
</protein>
<dbReference type="OrthoDB" id="9906905at2759"/>
<dbReference type="Proteomes" id="UP000504632">
    <property type="component" value="Chromosome 7"/>
</dbReference>
<dbReference type="GeneID" id="115817138"/>
<evidence type="ECO:0000256" key="4">
    <source>
        <dbReference type="SAM" id="MobiDB-lite"/>
    </source>
</evidence>
<evidence type="ECO:0000256" key="3">
    <source>
        <dbReference type="ARBA" id="ARBA00023306"/>
    </source>
</evidence>
<feature type="region of interest" description="Disordered" evidence="4">
    <location>
        <begin position="128"/>
        <end position="206"/>
    </location>
</feature>
<feature type="compositionally biased region" description="Basic and acidic residues" evidence="4">
    <location>
        <begin position="192"/>
        <end position="206"/>
    </location>
</feature>
<dbReference type="InterPro" id="IPR039579">
    <property type="entry name" value="AVPI1"/>
</dbReference>
<feature type="region of interest" description="Disordered" evidence="4">
    <location>
        <begin position="60"/>
        <end position="80"/>
    </location>
</feature>
<dbReference type="InterPro" id="IPR020282">
    <property type="entry name" value="Avpi1/C8orf4_dom"/>
</dbReference>
<dbReference type="FunCoup" id="A0A6J2VWD7">
    <property type="interactions" value="34"/>
</dbReference>
<name>A0A6J2VWD7_CHACN</name>
<evidence type="ECO:0000259" key="5">
    <source>
        <dbReference type="Pfam" id="PF15063"/>
    </source>
</evidence>
<reference evidence="7" key="1">
    <citation type="submission" date="2025-08" db="UniProtKB">
        <authorList>
            <consortium name="RefSeq"/>
        </authorList>
    </citation>
    <scope>IDENTIFICATION</scope>
</reference>
<evidence type="ECO:0000256" key="2">
    <source>
        <dbReference type="ARBA" id="ARBA00020697"/>
    </source>
</evidence>
<evidence type="ECO:0000256" key="1">
    <source>
        <dbReference type="ARBA" id="ARBA00002403"/>
    </source>
</evidence>
<feature type="domain" description="Arginine vasopressin-induced protein 1/transcriptional and immune response regulator" evidence="5">
    <location>
        <begin position="23"/>
        <end position="71"/>
    </location>
</feature>
<accession>A0A6J2VWD7</accession>
<evidence type="ECO:0000313" key="7">
    <source>
        <dbReference type="RefSeq" id="XP_030636243.1"/>
    </source>
</evidence>
<feature type="compositionally biased region" description="Acidic residues" evidence="4">
    <location>
        <begin position="138"/>
        <end position="149"/>
    </location>
</feature>
<organism evidence="6 7">
    <name type="scientific">Chanos chanos</name>
    <name type="common">Milkfish</name>
    <name type="synonym">Mugil chanos</name>
    <dbReference type="NCBI Taxonomy" id="29144"/>
    <lineage>
        <taxon>Eukaryota</taxon>
        <taxon>Metazoa</taxon>
        <taxon>Chordata</taxon>
        <taxon>Craniata</taxon>
        <taxon>Vertebrata</taxon>
        <taxon>Euteleostomi</taxon>
        <taxon>Actinopterygii</taxon>
        <taxon>Neopterygii</taxon>
        <taxon>Teleostei</taxon>
        <taxon>Ostariophysi</taxon>
        <taxon>Gonorynchiformes</taxon>
        <taxon>Chanidae</taxon>
        <taxon>Chanos</taxon>
    </lineage>
</organism>
<comment type="function">
    <text evidence="1">May be involved in MAP kinase activation, epithelial sodium channel (ENaC) down-regulation and cell cycling.</text>
</comment>